<feature type="region of interest" description="Disordered" evidence="1">
    <location>
        <begin position="1142"/>
        <end position="1170"/>
    </location>
</feature>
<feature type="compositionally biased region" description="Polar residues" evidence="1">
    <location>
        <begin position="1142"/>
        <end position="1158"/>
    </location>
</feature>
<protein>
    <submittedName>
        <fullName evidence="3">Reverse transcriptase domain-containing protein</fullName>
    </submittedName>
</protein>
<accession>A0A0K0FTE1</accession>
<dbReference type="AlphaFoldDB" id="A0A0K0FTE1"/>
<organism evidence="2 3">
    <name type="scientific">Strongyloides venezuelensis</name>
    <name type="common">Threadworm</name>
    <dbReference type="NCBI Taxonomy" id="75913"/>
    <lineage>
        <taxon>Eukaryota</taxon>
        <taxon>Metazoa</taxon>
        <taxon>Ecdysozoa</taxon>
        <taxon>Nematoda</taxon>
        <taxon>Chromadorea</taxon>
        <taxon>Rhabditida</taxon>
        <taxon>Tylenchina</taxon>
        <taxon>Panagrolaimomorpha</taxon>
        <taxon>Strongyloidoidea</taxon>
        <taxon>Strongyloididae</taxon>
        <taxon>Strongyloides</taxon>
    </lineage>
</organism>
<evidence type="ECO:0000313" key="2">
    <source>
        <dbReference type="Proteomes" id="UP000035680"/>
    </source>
</evidence>
<keyword evidence="2" id="KW-1185">Reference proteome</keyword>
<evidence type="ECO:0000313" key="3">
    <source>
        <dbReference type="WBParaSite" id="SVE_1525900.1"/>
    </source>
</evidence>
<dbReference type="STRING" id="75913.A0A0K0FTE1"/>
<reference evidence="3" key="2">
    <citation type="submission" date="2015-08" db="UniProtKB">
        <authorList>
            <consortium name="WormBaseParasite"/>
        </authorList>
    </citation>
    <scope>IDENTIFICATION</scope>
</reference>
<dbReference type="Proteomes" id="UP000035680">
    <property type="component" value="Unassembled WGS sequence"/>
</dbReference>
<sequence>MSIKHFTINNKNISKNITNDNSKTPWTNNQISAVLKVLPKCRLDENHKITLDISTKHFKQLVNSVNRTEEQILEYLDFEFKNRLFLQLPITSLPIPSSELNSQRLKIQNRLNIKHKDIPKSIKEGSVSENTLSKSLSADQFRTCLTQNQSNIITQTPFRNSRKRHSNDFNSIIEQSPIKRLNSVTETFNDSSSLTFVDKILETINEKPKITFADVVSKNISKNKDITNSKDKFKNKFKQNPKNKNNLKFKNNISKHDNSLNKPKERKALKDMSFEERYKLFENAKGPLFRFEITKKTPLLEANIFLADKLKDLNKIWLKDKIDEKESMKTWQKANKILRTMHRVLKSYHYQKIDLEGLRVENQVRIKRSLNKTNRFIEQTTALIKVTKSSNDRKTKNAANAKLRKIVSINKKKFHNVEQILKFNNDKISILRKRLTTVVNSYNKFKIRKRFQIKPSLKSIIDQEPKKYPISNDTITTYLEGLFSYEKPTEQKLISEWMESTKFEKQKIFGELFDEVLFDEILKYSRPFKAAGLNSVYVVIFKKLKSAKNFLISWIKGVLDNRIPLTKTDITGKCFSIFKSGDQNKPENYRFINILNSHYKLLTKYINNLISSHLYKILPLEQFANKAEVGLKTNKKKCAYTTDDPIPIDTSNPSILLDYTELKTTYKHLGILENQFGADTKENLDKLKEAVDKALEITLSSPLSVGEMVKCINTCITPKILYCFSHIGDENIRRKVATRFDCLIRAKLNNHKIKLTSLTNSRLYLSRDNLGLGLKNMELELDKINLKNYIHIHFTKLFQGLRDRFTTMHEQFKYLAQKYQLNINLNDTSIQINNEDIDNEKTAKYRITHYLDKFSESYWLNHYKKSRQFPITYIEKELITPWSASTDFKPNQFKKIVMFQENLHPALNNAVNPDKNSRCVLVDKNNKRCNRFDNINHILSDCPNNNPNKIIRHDKTLYELVNLISIAKARKFIDFSDLKKTHIFKDIKLEVDQPHKILTTLHHNRPDLIIHTPNIIFVCDITICNISNLDDAATLKRQRYDLDGSKELIKPIPHNQEIGHANKPNFCKHLRNSQEKPVCFIPLCFANFGEINEKNKKYWYAIFEALKMDCKKSLERISRRVALESEFMAFKYVNYKQKTSQQATTLDAQPPLQTQGDKSQIMDVDMSTET</sequence>
<feature type="compositionally biased region" description="Basic residues" evidence="1">
    <location>
        <begin position="238"/>
        <end position="247"/>
    </location>
</feature>
<proteinExistence type="predicted"/>
<dbReference type="WBParaSite" id="SVE_1525900.1">
    <property type="protein sequence ID" value="SVE_1525900.1"/>
    <property type="gene ID" value="SVE_1525900"/>
</dbReference>
<name>A0A0K0FTE1_STRVS</name>
<reference evidence="2" key="1">
    <citation type="submission" date="2014-07" db="EMBL/GenBank/DDBJ databases">
        <authorList>
            <person name="Martin A.A"/>
            <person name="De Silva N."/>
        </authorList>
    </citation>
    <scope>NUCLEOTIDE SEQUENCE</scope>
</reference>
<feature type="region of interest" description="Disordered" evidence="1">
    <location>
        <begin position="238"/>
        <end position="260"/>
    </location>
</feature>
<evidence type="ECO:0000256" key="1">
    <source>
        <dbReference type="SAM" id="MobiDB-lite"/>
    </source>
</evidence>